<comment type="caution">
    <text evidence="1">The sequence shown here is derived from an EMBL/GenBank/DDBJ whole genome shotgun (WGS) entry which is preliminary data.</text>
</comment>
<name>A0A5N5SZR2_9CRUS</name>
<keyword evidence="2" id="KW-1185">Reference proteome</keyword>
<evidence type="ECO:0000313" key="1">
    <source>
        <dbReference type="EMBL" id="KAB7499721.1"/>
    </source>
</evidence>
<reference evidence="1 2" key="1">
    <citation type="journal article" date="2019" name="PLoS Biol.">
        <title>Sex chromosomes control vertical transmission of feminizing Wolbachia symbionts in an isopod.</title>
        <authorList>
            <person name="Becking T."/>
            <person name="Chebbi M.A."/>
            <person name="Giraud I."/>
            <person name="Moumen B."/>
            <person name="Laverre T."/>
            <person name="Caubet Y."/>
            <person name="Peccoud J."/>
            <person name="Gilbert C."/>
            <person name="Cordaux R."/>
        </authorList>
    </citation>
    <scope>NUCLEOTIDE SEQUENCE [LARGE SCALE GENOMIC DNA]</scope>
    <source>
        <strain evidence="1">ANa2</strain>
        <tissue evidence="1">Whole body excluding digestive tract and cuticle</tissue>
    </source>
</reference>
<gene>
    <name evidence="1" type="primary">PDH</name>
    <name evidence="1" type="ORF">Anas_14456</name>
</gene>
<dbReference type="Proteomes" id="UP000326759">
    <property type="component" value="Unassembled WGS sequence"/>
</dbReference>
<dbReference type="EMBL" id="SEYY01017055">
    <property type="protein sequence ID" value="KAB7499721.1"/>
    <property type="molecule type" value="Genomic_DNA"/>
</dbReference>
<protein>
    <submittedName>
        <fullName evidence="1">Pigment-dispersing hormone peptide</fullName>
    </submittedName>
</protein>
<evidence type="ECO:0000313" key="2">
    <source>
        <dbReference type="Proteomes" id="UP000326759"/>
    </source>
</evidence>
<dbReference type="AlphaFoldDB" id="A0A5N5SZR2"/>
<organism evidence="1 2">
    <name type="scientific">Armadillidium nasatum</name>
    <dbReference type="NCBI Taxonomy" id="96803"/>
    <lineage>
        <taxon>Eukaryota</taxon>
        <taxon>Metazoa</taxon>
        <taxon>Ecdysozoa</taxon>
        <taxon>Arthropoda</taxon>
        <taxon>Crustacea</taxon>
        <taxon>Multicrustacea</taxon>
        <taxon>Malacostraca</taxon>
        <taxon>Eumalacostraca</taxon>
        <taxon>Peracarida</taxon>
        <taxon>Isopoda</taxon>
        <taxon>Oniscidea</taxon>
        <taxon>Crinocheta</taxon>
        <taxon>Armadillidiidae</taxon>
        <taxon>Armadillidium</taxon>
    </lineage>
</organism>
<dbReference type="OrthoDB" id="6378554at2759"/>
<sequence>MEKVFLKRFYEKKMWKTLRTWAIEEMIGKYLSWFMLAFLFGFVFESYRVHSQDLNPTEKEVLSNMLDFLQRHSRTTYMFPLLSESKRNSELINSLLGAPRVLNNAGR</sequence>
<proteinExistence type="predicted"/>
<accession>A0A5N5SZR2</accession>